<reference evidence="4 5" key="1">
    <citation type="submission" date="2011-11" db="EMBL/GenBank/DDBJ databases">
        <title>The Noncontiguous Finished genome of Desulfosporosinus youngiae DSM 17734.</title>
        <authorList>
            <consortium name="US DOE Joint Genome Institute (JGI-PGF)"/>
            <person name="Lucas S."/>
            <person name="Han J."/>
            <person name="Lapidus A."/>
            <person name="Cheng J.-F."/>
            <person name="Goodwin L."/>
            <person name="Pitluck S."/>
            <person name="Peters L."/>
            <person name="Ovchinnikova G."/>
            <person name="Lu M."/>
            <person name="Land M.L."/>
            <person name="Hauser L."/>
            <person name="Pester M."/>
            <person name="Spring S."/>
            <person name="Ollivier B."/>
            <person name="Rattei T."/>
            <person name="Klenk H.-P."/>
            <person name="Wagner M."/>
            <person name="Loy A."/>
            <person name="Woyke T.J."/>
        </authorList>
    </citation>
    <scope>NUCLEOTIDE SEQUENCE [LARGE SCALE GENOMIC DNA]</scope>
    <source>
        <strain evidence="4 5">DSM 17734</strain>
    </source>
</reference>
<comment type="pathway">
    <text evidence="2">Carbohydrate biosynthesis; dTDP-L-rhamnose biosynthesis.</text>
</comment>
<dbReference type="STRING" id="768710.DesyoDRAFT_0357"/>
<dbReference type="InterPro" id="IPR005913">
    <property type="entry name" value="dTDP_dehydrorham_reduct"/>
</dbReference>
<dbReference type="RefSeq" id="WP_007778651.1">
    <property type="nucleotide sequence ID" value="NZ_CM001441.1"/>
</dbReference>
<evidence type="ECO:0000256" key="2">
    <source>
        <dbReference type="RuleBase" id="RU364082"/>
    </source>
</evidence>
<keyword evidence="2" id="KW-0521">NADP</keyword>
<keyword evidence="2" id="KW-0560">Oxidoreductase</keyword>
<dbReference type="Gene3D" id="3.40.50.720">
    <property type="entry name" value="NAD(P)-binding Rossmann-like Domain"/>
    <property type="match status" value="1"/>
</dbReference>
<dbReference type="EMBL" id="CM001441">
    <property type="protein sequence ID" value="EHQ87551.1"/>
    <property type="molecule type" value="Genomic_DNA"/>
</dbReference>
<dbReference type="CDD" id="cd05254">
    <property type="entry name" value="dTDP_HR_like_SDR_e"/>
    <property type="match status" value="1"/>
</dbReference>
<name>H5Y1D8_9FIRM</name>
<accession>H5Y1D8</accession>
<dbReference type="GO" id="GO:0019305">
    <property type="term" value="P:dTDP-rhamnose biosynthetic process"/>
    <property type="evidence" value="ECO:0007669"/>
    <property type="project" value="UniProtKB-UniPathway"/>
</dbReference>
<proteinExistence type="inferred from homology"/>
<evidence type="ECO:0000259" key="3">
    <source>
        <dbReference type="Pfam" id="PF04321"/>
    </source>
</evidence>
<sequence>MRKVLILGGSGMLGHTLFRHLAQDIRLDVYATVRSAEDLSDWLSTDWRKKVLKNVDALNSDSLTKVFTDVSPDLVVNCIGVIKQIPKAQDPLATITTNALLPHRIALLCRAVGSRLIHVSTDCVFDGEKGGYLEGDVSNAHDLYGRTKFLGEVAYPHCITLRTSIIGHELKGNYGLVEWFLSQKARVRGFRRAIYSGLPTSELARIIADYVIPNSKMKGLYHVSSDPISKYELLKLINVQYDKNIEIEPEDSIRLDRSLDSTRFRSLTGYNPPSWPDLVRGMHQDYLQGPYQTGKAKGDRNEDIR</sequence>
<comment type="similarity">
    <text evidence="1 2">Belongs to the dTDP-4-dehydrorhamnose reductase family.</text>
</comment>
<dbReference type="OrthoDB" id="9803892at2"/>
<dbReference type="EC" id="1.1.1.133" evidence="2"/>
<dbReference type="Proteomes" id="UP000005104">
    <property type="component" value="Chromosome"/>
</dbReference>
<dbReference type="PANTHER" id="PTHR10491">
    <property type="entry name" value="DTDP-4-DEHYDRORHAMNOSE REDUCTASE"/>
    <property type="match status" value="1"/>
</dbReference>
<keyword evidence="5" id="KW-1185">Reference proteome</keyword>
<dbReference type="GO" id="GO:0008831">
    <property type="term" value="F:dTDP-4-dehydrorhamnose reductase activity"/>
    <property type="evidence" value="ECO:0007669"/>
    <property type="project" value="UniProtKB-EC"/>
</dbReference>
<evidence type="ECO:0000313" key="5">
    <source>
        <dbReference type="Proteomes" id="UP000005104"/>
    </source>
</evidence>
<dbReference type="AlphaFoldDB" id="H5Y1D8"/>
<dbReference type="Pfam" id="PF04321">
    <property type="entry name" value="RmlD_sub_bind"/>
    <property type="match status" value="1"/>
</dbReference>
<feature type="domain" description="RmlD-like substrate binding" evidence="3">
    <location>
        <begin position="3"/>
        <end position="252"/>
    </location>
</feature>
<dbReference type="InterPro" id="IPR036291">
    <property type="entry name" value="NAD(P)-bd_dom_sf"/>
</dbReference>
<dbReference type="HOGENOM" id="CLU_045518_2_2_9"/>
<organism evidence="4 5">
    <name type="scientific">Desulfosporosinus youngiae DSM 17734</name>
    <dbReference type="NCBI Taxonomy" id="768710"/>
    <lineage>
        <taxon>Bacteria</taxon>
        <taxon>Bacillati</taxon>
        <taxon>Bacillota</taxon>
        <taxon>Clostridia</taxon>
        <taxon>Eubacteriales</taxon>
        <taxon>Desulfitobacteriaceae</taxon>
        <taxon>Desulfosporosinus</taxon>
    </lineage>
</organism>
<dbReference type="UniPathway" id="UPA00124"/>
<dbReference type="InterPro" id="IPR029903">
    <property type="entry name" value="RmlD-like-bd"/>
</dbReference>
<evidence type="ECO:0000313" key="4">
    <source>
        <dbReference type="EMBL" id="EHQ87551.1"/>
    </source>
</evidence>
<dbReference type="SUPFAM" id="SSF51735">
    <property type="entry name" value="NAD(P)-binding Rossmann-fold domains"/>
    <property type="match status" value="1"/>
</dbReference>
<dbReference type="PANTHER" id="PTHR10491:SF4">
    <property type="entry name" value="METHIONINE ADENOSYLTRANSFERASE 2 SUBUNIT BETA"/>
    <property type="match status" value="1"/>
</dbReference>
<evidence type="ECO:0000256" key="1">
    <source>
        <dbReference type="ARBA" id="ARBA00010944"/>
    </source>
</evidence>
<protein>
    <recommendedName>
        <fullName evidence="2">dTDP-4-dehydrorhamnose reductase</fullName>
        <ecNumber evidence="2">1.1.1.133</ecNumber>
    </recommendedName>
</protein>
<dbReference type="GO" id="GO:0005829">
    <property type="term" value="C:cytosol"/>
    <property type="evidence" value="ECO:0007669"/>
    <property type="project" value="TreeGrafter"/>
</dbReference>
<gene>
    <name evidence="4" type="ORF">DesyoDRAFT_0357</name>
</gene>
<comment type="function">
    <text evidence="2">Catalyzes the reduction of dTDP-6-deoxy-L-lyxo-4-hexulose to yield dTDP-L-rhamnose.</text>
</comment>
<dbReference type="eggNOG" id="COG1091">
    <property type="taxonomic scope" value="Bacteria"/>
</dbReference>